<protein>
    <submittedName>
        <fullName evidence="1">Uncharacterized protein</fullName>
    </submittedName>
</protein>
<proteinExistence type="predicted"/>
<evidence type="ECO:0000313" key="1">
    <source>
        <dbReference type="EMBL" id="SDT00313.1"/>
    </source>
</evidence>
<dbReference type="Proteomes" id="UP000243904">
    <property type="component" value="Chromosome I"/>
</dbReference>
<reference evidence="2" key="1">
    <citation type="submission" date="2016-10" db="EMBL/GenBank/DDBJ databases">
        <authorList>
            <person name="Varghese N."/>
            <person name="Submissions S."/>
        </authorList>
    </citation>
    <scope>NUCLEOTIDE SEQUENCE [LARGE SCALE GENOMIC DNA]</scope>
    <source>
        <strain evidence="2">GAS369</strain>
    </source>
</reference>
<dbReference type="AlphaFoldDB" id="A0A1H1WT04"/>
<keyword evidence="2" id="KW-1185">Reference proteome</keyword>
<accession>A0A1H1WT04</accession>
<evidence type="ECO:0000313" key="2">
    <source>
        <dbReference type="Proteomes" id="UP000243904"/>
    </source>
</evidence>
<dbReference type="EMBL" id="LT629750">
    <property type="protein sequence ID" value="SDT00313.1"/>
    <property type="molecule type" value="Genomic_DNA"/>
</dbReference>
<sequence>MIAQYQRPAVSIGYRPIASIVKRVDDYDVRFITDAAIEEISIVNFGKCPYSYARMIDASVEKSLKESSDRGLILLDGASRELTRTLDRITKNANRLVKLAKELAGQLCVAIPAGHGNGQPAGICGNHRTA</sequence>
<name>A0A1H1WT04_9BRAD</name>
<gene>
    <name evidence="1" type="ORF">SAMN05444158_4002</name>
</gene>
<organism evidence="1 2">
    <name type="scientific">Bradyrhizobium canariense</name>
    <dbReference type="NCBI Taxonomy" id="255045"/>
    <lineage>
        <taxon>Bacteria</taxon>
        <taxon>Pseudomonadati</taxon>
        <taxon>Pseudomonadota</taxon>
        <taxon>Alphaproteobacteria</taxon>
        <taxon>Hyphomicrobiales</taxon>
        <taxon>Nitrobacteraceae</taxon>
        <taxon>Bradyrhizobium</taxon>
    </lineage>
</organism>